<dbReference type="Proteomes" id="UP001159427">
    <property type="component" value="Unassembled WGS sequence"/>
</dbReference>
<evidence type="ECO:0000256" key="5">
    <source>
        <dbReference type="ARBA" id="ARBA00022989"/>
    </source>
</evidence>
<comment type="similarity">
    <text evidence="2">Belongs to the P2X receptor family.</text>
</comment>
<accession>A0ABN8T0S9</accession>
<dbReference type="InterPro" id="IPR027309">
    <property type="entry name" value="P2X_extracellular_dom_sf"/>
</dbReference>
<keyword evidence="7 10" id="KW-0472">Membrane</keyword>
<evidence type="ECO:0008006" key="13">
    <source>
        <dbReference type="Google" id="ProtNLM"/>
    </source>
</evidence>
<dbReference type="EMBL" id="CALNXI010005053">
    <property type="protein sequence ID" value="CAH3196883.1"/>
    <property type="molecule type" value="Genomic_DNA"/>
</dbReference>
<comment type="caution">
    <text evidence="11">The sequence shown here is derived from an EMBL/GenBank/DDBJ whole genome shotgun (WGS) entry which is preliminary data.</text>
</comment>
<dbReference type="PRINTS" id="PR01307">
    <property type="entry name" value="P2XRECEPTOR"/>
</dbReference>
<evidence type="ECO:0000256" key="10">
    <source>
        <dbReference type="SAM" id="Phobius"/>
    </source>
</evidence>
<evidence type="ECO:0000256" key="2">
    <source>
        <dbReference type="ARBA" id="ARBA00009848"/>
    </source>
</evidence>
<dbReference type="InterPro" id="IPR059116">
    <property type="entry name" value="P2X_receptor"/>
</dbReference>
<keyword evidence="8" id="KW-1071">Ligand-gated ion channel</keyword>
<evidence type="ECO:0000256" key="9">
    <source>
        <dbReference type="ARBA" id="ARBA00023303"/>
    </source>
</evidence>
<evidence type="ECO:0000256" key="4">
    <source>
        <dbReference type="ARBA" id="ARBA00022692"/>
    </source>
</evidence>
<evidence type="ECO:0000256" key="3">
    <source>
        <dbReference type="ARBA" id="ARBA00022448"/>
    </source>
</evidence>
<dbReference type="PANTHER" id="PTHR10125:SF31">
    <property type="entry name" value="P2X RECEPTOR E"/>
    <property type="match status" value="1"/>
</dbReference>
<keyword evidence="9" id="KW-0407">Ion channel</keyword>
<organism evidence="11 12">
    <name type="scientific">Porites evermanni</name>
    <dbReference type="NCBI Taxonomy" id="104178"/>
    <lineage>
        <taxon>Eukaryota</taxon>
        <taxon>Metazoa</taxon>
        <taxon>Cnidaria</taxon>
        <taxon>Anthozoa</taxon>
        <taxon>Hexacorallia</taxon>
        <taxon>Scleractinia</taxon>
        <taxon>Fungiina</taxon>
        <taxon>Poritidae</taxon>
        <taxon>Porites</taxon>
    </lineage>
</organism>
<evidence type="ECO:0000256" key="8">
    <source>
        <dbReference type="ARBA" id="ARBA00023286"/>
    </source>
</evidence>
<feature type="transmembrane region" description="Helical" evidence="10">
    <location>
        <begin position="460"/>
        <end position="486"/>
    </location>
</feature>
<keyword evidence="4 10" id="KW-0812">Transmembrane</keyword>
<evidence type="ECO:0000256" key="7">
    <source>
        <dbReference type="ARBA" id="ARBA00023136"/>
    </source>
</evidence>
<evidence type="ECO:0000256" key="1">
    <source>
        <dbReference type="ARBA" id="ARBA00004308"/>
    </source>
</evidence>
<gene>
    <name evidence="11" type="ORF">PEVE_00033837</name>
</gene>
<proteinExistence type="inferred from homology"/>
<dbReference type="NCBIfam" id="TIGR00863">
    <property type="entry name" value="P2X"/>
    <property type="match status" value="1"/>
</dbReference>
<name>A0ABN8T0S9_9CNID</name>
<evidence type="ECO:0000313" key="12">
    <source>
        <dbReference type="Proteomes" id="UP001159427"/>
    </source>
</evidence>
<sequence>GTSWTNLTSTLKHSNFSLYDGMFVWDSSDYIVPPEENGAFFVMTNMIITPDQTQGKCPEDPNEKDVICKSDSDCQAMEPVKYGHGIKTGKCIEADRGTPRKNVCEIYSWCPVELDILPMPNFTLTEGDPLLKTEDFTVLIKNSVQWPKFKESAYVIIYEKGYQETQTPYSAVTTKVKGTSWTNLTSTLKHSNFSLYDGMFVWDSSDYIVPPEENGAFFVMTNMIITPDQTQGKCPEDPNEKDVICKSDSDCQAMEPVKYGHGIKTGKCIEADRGTPRKNVCEIYSWCPVELDILPMPNFTLTEGDPLLKTEDFTVLIKNSVQWPKFKESARNIPHDKNESYLKSCTYNPKTDPLCPIIKLGTIVKEAGEDYNKLAYKGGVMAIIIDWDCDFDPLTYSCHPKYSFRRLDDADAAIAAGYNFRYARYYEKDGKLHRTLFKAYGIHFDVMVYGQGGKFSVVPLFVNIGSGLALLGIATVLCDIVVLYVVKRKSYYRQKKYQYVNDPDETGSEVRKLSRRGWGEGGLEVG</sequence>
<dbReference type="Gene3D" id="2.60.490.10">
    <property type="entry name" value="atp-gated p2x4 ion channel domain"/>
    <property type="match status" value="2"/>
</dbReference>
<keyword evidence="12" id="KW-1185">Reference proteome</keyword>
<dbReference type="Pfam" id="PF00864">
    <property type="entry name" value="P2X_receptor"/>
    <property type="match status" value="2"/>
</dbReference>
<dbReference type="InterPro" id="IPR001429">
    <property type="entry name" value="P2X_purnocptor"/>
</dbReference>
<protein>
    <recommendedName>
        <fullName evidence="13">ATP receptor</fullName>
    </recommendedName>
</protein>
<feature type="non-terminal residue" evidence="11">
    <location>
        <position position="1"/>
    </location>
</feature>
<keyword evidence="5 10" id="KW-1133">Transmembrane helix</keyword>
<reference evidence="11 12" key="1">
    <citation type="submission" date="2022-05" db="EMBL/GenBank/DDBJ databases">
        <authorList>
            <consortium name="Genoscope - CEA"/>
            <person name="William W."/>
        </authorList>
    </citation>
    <scope>NUCLEOTIDE SEQUENCE [LARGE SCALE GENOMIC DNA]</scope>
</reference>
<dbReference type="PANTHER" id="PTHR10125">
    <property type="entry name" value="P2X PURINOCEPTOR"/>
    <property type="match status" value="1"/>
</dbReference>
<evidence type="ECO:0000313" key="11">
    <source>
        <dbReference type="EMBL" id="CAH3196883.1"/>
    </source>
</evidence>
<keyword evidence="3" id="KW-0813">Transport</keyword>
<evidence type="ECO:0000256" key="6">
    <source>
        <dbReference type="ARBA" id="ARBA00023065"/>
    </source>
</evidence>
<comment type="subcellular location">
    <subcellularLocation>
        <location evidence="1">Endomembrane system</location>
    </subcellularLocation>
</comment>
<keyword evidence="6" id="KW-0406">Ion transport</keyword>